<dbReference type="GO" id="GO:0031252">
    <property type="term" value="C:cell leading edge"/>
    <property type="evidence" value="ECO:0007669"/>
    <property type="project" value="TreeGrafter"/>
</dbReference>
<proteinExistence type="predicted"/>
<dbReference type="GO" id="GO:0048812">
    <property type="term" value="P:neuron projection morphogenesis"/>
    <property type="evidence" value="ECO:0007669"/>
    <property type="project" value="TreeGrafter"/>
</dbReference>
<dbReference type="GO" id="GO:0044295">
    <property type="term" value="C:axonal growth cone"/>
    <property type="evidence" value="ECO:0007669"/>
    <property type="project" value="TreeGrafter"/>
</dbReference>
<keyword evidence="1" id="KW-0175">Coiled coil</keyword>
<feature type="coiled-coil region" evidence="1">
    <location>
        <begin position="143"/>
        <end position="230"/>
    </location>
</feature>
<evidence type="ECO:0000313" key="2">
    <source>
        <dbReference type="EMBL" id="CEK71235.1"/>
    </source>
</evidence>
<dbReference type="PANTHER" id="PTHR46606">
    <property type="entry name" value="SHOOTIN-1"/>
    <property type="match status" value="1"/>
</dbReference>
<feature type="coiled-coil region" evidence="1">
    <location>
        <begin position="31"/>
        <end position="58"/>
    </location>
</feature>
<dbReference type="GO" id="GO:0005737">
    <property type="term" value="C:cytoplasm"/>
    <property type="evidence" value="ECO:0007669"/>
    <property type="project" value="TreeGrafter"/>
</dbReference>
<dbReference type="EMBL" id="HACG01024370">
    <property type="protein sequence ID" value="CEK71235.1"/>
    <property type="molecule type" value="Transcribed_RNA"/>
</dbReference>
<dbReference type="PANTHER" id="PTHR46606:SF5">
    <property type="entry name" value="SHOOTIN-1"/>
    <property type="match status" value="1"/>
</dbReference>
<dbReference type="GO" id="GO:2001224">
    <property type="term" value="P:positive regulation of neuron migration"/>
    <property type="evidence" value="ECO:0007669"/>
    <property type="project" value="TreeGrafter"/>
</dbReference>
<reference evidence="2" key="1">
    <citation type="submission" date="2014-12" db="EMBL/GenBank/DDBJ databases">
        <title>Insight into the proteome of Arion vulgaris.</title>
        <authorList>
            <person name="Aradska J."/>
            <person name="Bulat T."/>
            <person name="Smidak R."/>
            <person name="Sarate P."/>
            <person name="Gangsoo J."/>
            <person name="Sialana F."/>
            <person name="Bilban M."/>
            <person name="Lubec G."/>
        </authorList>
    </citation>
    <scope>NUCLEOTIDE SEQUENCE</scope>
    <source>
        <tissue evidence="2">Skin</tissue>
    </source>
</reference>
<accession>A0A0B6ZTZ5</accession>
<gene>
    <name evidence="2" type="primary">ORF77480</name>
</gene>
<dbReference type="InterPro" id="IPR024849">
    <property type="entry name" value="Shootin-1"/>
</dbReference>
<feature type="coiled-coil region" evidence="1">
    <location>
        <begin position="268"/>
        <end position="343"/>
    </location>
</feature>
<sequence length="346" mass="40258">MSSETIDFWRQKCQDLEKIVKTLSTYCVKVVEKHEELLTNYKKNQEQYKTLVQKLKDKGEQIKKAKDVLEPITIEYQALRDKYEMAIQCQYEAENYASKMNQKNKVLTRQSQMILSKVGELNIVEVNFEDEVIDNNSDEAEYCKELDRKIKELGEEKSALTAQVKILHEDCQIEKDRNNQMKERLEACRSELKQAKSTIAKQESTLQQLAKTSEAACREYEELRKQFELEYNGRTQVEKMAHNLYAEREAARRQSAMLLKDIGSNNKLMQAMIEVENVTTKMETMRAELEHKVKSLQDELKSQNVSSGVESLEADVEGLTQERDSLLQRLEEAENITQELRSSTLC</sequence>
<protein>
    <submittedName>
        <fullName evidence="2">Uncharacterized protein</fullName>
    </submittedName>
</protein>
<dbReference type="AlphaFoldDB" id="A0A0B6ZTZ5"/>
<name>A0A0B6ZTZ5_9EUPU</name>
<organism evidence="2">
    <name type="scientific">Arion vulgaris</name>
    <dbReference type="NCBI Taxonomy" id="1028688"/>
    <lineage>
        <taxon>Eukaryota</taxon>
        <taxon>Metazoa</taxon>
        <taxon>Spiralia</taxon>
        <taxon>Lophotrochozoa</taxon>
        <taxon>Mollusca</taxon>
        <taxon>Gastropoda</taxon>
        <taxon>Heterobranchia</taxon>
        <taxon>Euthyneura</taxon>
        <taxon>Panpulmonata</taxon>
        <taxon>Eupulmonata</taxon>
        <taxon>Stylommatophora</taxon>
        <taxon>Helicina</taxon>
        <taxon>Arionoidea</taxon>
        <taxon>Arionidae</taxon>
        <taxon>Arion</taxon>
    </lineage>
</organism>
<evidence type="ECO:0000256" key="1">
    <source>
        <dbReference type="SAM" id="Coils"/>
    </source>
</evidence>